<dbReference type="InterPro" id="IPR050900">
    <property type="entry name" value="Transposase_IS3/IS150/IS904"/>
</dbReference>
<dbReference type="InterPro" id="IPR025948">
    <property type="entry name" value="HTH-like_dom"/>
</dbReference>
<proteinExistence type="predicted"/>
<dbReference type="GO" id="GO:0003676">
    <property type="term" value="F:nucleic acid binding"/>
    <property type="evidence" value="ECO:0007669"/>
    <property type="project" value="InterPro"/>
</dbReference>
<gene>
    <name evidence="2" type="ORF">AT705_09895</name>
</gene>
<dbReference type="PANTHER" id="PTHR46889">
    <property type="entry name" value="TRANSPOSASE INSF FOR INSERTION SEQUENCE IS3B-RELATED"/>
    <property type="match status" value="1"/>
</dbReference>
<organism evidence="2 3">
    <name type="scientific">Pseudoalteromonas rubra</name>
    <dbReference type="NCBI Taxonomy" id="43658"/>
    <lineage>
        <taxon>Bacteria</taxon>
        <taxon>Pseudomonadati</taxon>
        <taxon>Pseudomonadota</taxon>
        <taxon>Gammaproteobacteria</taxon>
        <taxon>Alteromonadales</taxon>
        <taxon>Pseudoalteromonadaceae</taxon>
        <taxon>Pseudoalteromonas</taxon>
    </lineage>
</organism>
<dbReference type="InterPro" id="IPR048020">
    <property type="entry name" value="Transpos_IS3"/>
</dbReference>
<reference evidence="2 3" key="1">
    <citation type="submission" date="2015-12" db="EMBL/GenBank/DDBJ databases">
        <title>Complete genome sequence of Pseudoalteromonas rubra SCSIO 6842, harboring a conjugative plasmid.</title>
        <authorList>
            <person name="Li B."/>
            <person name="Wang X."/>
        </authorList>
    </citation>
    <scope>NUCLEOTIDE SEQUENCE [LARGE SCALE GENOMIC DNA]</scope>
    <source>
        <strain evidence="2 3">SCSIO 6842</strain>
    </source>
</reference>
<dbReference type="GO" id="GO:0015074">
    <property type="term" value="P:DNA integration"/>
    <property type="evidence" value="ECO:0007669"/>
    <property type="project" value="InterPro"/>
</dbReference>
<feature type="domain" description="Integrase catalytic" evidence="1">
    <location>
        <begin position="91"/>
        <end position="262"/>
    </location>
</feature>
<dbReference type="NCBIfam" id="NF033516">
    <property type="entry name" value="transpos_IS3"/>
    <property type="match status" value="1"/>
</dbReference>
<dbReference type="Pfam" id="PF13276">
    <property type="entry name" value="HTH_21"/>
    <property type="match status" value="1"/>
</dbReference>
<dbReference type="InterPro" id="IPR012337">
    <property type="entry name" value="RNaseH-like_sf"/>
</dbReference>
<dbReference type="Pfam" id="PF13333">
    <property type="entry name" value="rve_2"/>
    <property type="match status" value="1"/>
</dbReference>
<accession>A0A0U3HPP4</accession>
<sequence>MALKRQCELLEISRASAYYKPKGESQETLDIMKAIDEINLNYPFMGSRRIVDELAKLNYQVNRKKVTRLMRLMGILVLYPKPKTTVPDKAHRIYPYLLRDTEVTYANQVWATDISYIPMAKGFVYVVAIIDWFSRKVLSWKLSNTLDTHFCLEALDEALQRYGKPQIFNSDQGCQFTSDVFTGKLKENDIKISMDGKGRWVDNVMIERLWRSLKYEEVYLKAYDSIREAEREIGNYFVFYNEERIHQSLEKQTPDEVYHATQKFAA</sequence>
<protein>
    <recommendedName>
        <fullName evidence="1">Integrase catalytic domain-containing protein</fullName>
    </recommendedName>
</protein>
<dbReference type="EMBL" id="CP013611">
    <property type="protein sequence ID" value="ALU43225.1"/>
    <property type="molecule type" value="Genomic_DNA"/>
</dbReference>
<dbReference type="Gene3D" id="3.30.420.10">
    <property type="entry name" value="Ribonuclease H-like superfamily/Ribonuclease H"/>
    <property type="match status" value="1"/>
</dbReference>
<dbReference type="Pfam" id="PF00665">
    <property type="entry name" value="rve"/>
    <property type="match status" value="1"/>
</dbReference>
<name>A0A0U3HPP4_9GAMM</name>
<dbReference type="KEGG" id="prr:AT705_09895"/>
<dbReference type="PANTHER" id="PTHR46889:SF4">
    <property type="entry name" value="TRANSPOSASE INSO FOR INSERTION SEQUENCE ELEMENT IS911B-RELATED"/>
    <property type="match status" value="1"/>
</dbReference>
<dbReference type="PROSITE" id="PS50994">
    <property type="entry name" value="INTEGRASE"/>
    <property type="match status" value="1"/>
</dbReference>
<dbReference type="InterPro" id="IPR001584">
    <property type="entry name" value="Integrase_cat-core"/>
</dbReference>
<dbReference type="InterPro" id="IPR036397">
    <property type="entry name" value="RNaseH_sf"/>
</dbReference>
<dbReference type="AlphaFoldDB" id="A0A0U3HPP4"/>
<evidence type="ECO:0000259" key="1">
    <source>
        <dbReference type="PROSITE" id="PS50994"/>
    </source>
</evidence>
<dbReference type="Proteomes" id="UP000069015">
    <property type="component" value="Chromosome 1"/>
</dbReference>
<evidence type="ECO:0000313" key="2">
    <source>
        <dbReference type="EMBL" id="ALU43225.1"/>
    </source>
</evidence>
<dbReference type="SUPFAM" id="SSF53098">
    <property type="entry name" value="Ribonuclease H-like"/>
    <property type="match status" value="1"/>
</dbReference>
<evidence type="ECO:0000313" key="3">
    <source>
        <dbReference type="Proteomes" id="UP000069015"/>
    </source>
</evidence>